<sequence>MTFPILLALAAGLLGPAAGADSLEEYRRLPECRLAADGKRLLVEPCRTAPARKDMPRRPVPQIVTPTPRIAPAPDPALSWGPVLTRRDPAAPPSAIAQLPRAGRPAAPAAAAPLPGPSAPIPVTCDAGGCRDPSGIYHHGPPGQVTSPTGRVCSHNGVWMTCY</sequence>
<reference evidence="3 4" key="1">
    <citation type="submission" date="2019-12" db="EMBL/GenBank/DDBJ databases">
        <title>Novel species isolated from a subtropical stream in China.</title>
        <authorList>
            <person name="Lu H."/>
        </authorList>
    </citation>
    <scope>NUCLEOTIDE SEQUENCE [LARGE SCALE GENOMIC DNA]</scope>
    <source>
        <strain evidence="3 4">DS3</strain>
    </source>
</reference>
<dbReference type="AlphaFoldDB" id="A0A6N9HNE1"/>
<feature type="compositionally biased region" description="Low complexity" evidence="1">
    <location>
        <begin position="99"/>
        <end position="113"/>
    </location>
</feature>
<keyword evidence="2" id="KW-0732">Signal</keyword>
<comment type="caution">
    <text evidence="3">The sequence shown here is derived from an EMBL/GenBank/DDBJ whole genome shotgun (WGS) entry which is preliminary data.</text>
</comment>
<dbReference type="EMBL" id="WWCJ01000023">
    <property type="protein sequence ID" value="MYN04994.1"/>
    <property type="molecule type" value="Genomic_DNA"/>
</dbReference>
<dbReference type="Proteomes" id="UP000448575">
    <property type="component" value="Unassembled WGS sequence"/>
</dbReference>
<feature type="region of interest" description="Disordered" evidence="1">
    <location>
        <begin position="52"/>
        <end position="115"/>
    </location>
</feature>
<keyword evidence="4" id="KW-1185">Reference proteome</keyword>
<organism evidence="3 4">
    <name type="scientific">Pseudoduganella guangdongensis</name>
    <dbReference type="NCBI Taxonomy" id="2692179"/>
    <lineage>
        <taxon>Bacteria</taxon>
        <taxon>Pseudomonadati</taxon>
        <taxon>Pseudomonadota</taxon>
        <taxon>Betaproteobacteria</taxon>
        <taxon>Burkholderiales</taxon>
        <taxon>Oxalobacteraceae</taxon>
        <taxon>Telluria group</taxon>
        <taxon>Pseudoduganella</taxon>
    </lineage>
</organism>
<evidence type="ECO:0000313" key="4">
    <source>
        <dbReference type="Proteomes" id="UP000448575"/>
    </source>
</evidence>
<evidence type="ECO:0000256" key="1">
    <source>
        <dbReference type="SAM" id="MobiDB-lite"/>
    </source>
</evidence>
<name>A0A6N9HNE1_9BURK</name>
<evidence type="ECO:0000256" key="2">
    <source>
        <dbReference type="SAM" id="SignalP"/>
    </source>
</evidence>
<proteinExistence type="predicted"/>
<accession>A0A6N9HNE1</accession>
<feature type="chain" id="PRO_5027017149" description="DUF3761 domain-containing protein" evidence="2">
    <location>
        <begin position="21"/>
        <end position="163"/>
    </location>
</feature>
<dbReference type="RefSeq" id="WP_161027945.1">
    <property type="nucleotide sequence ID" value="NZ_WWCJ01000023.1"/>
</dbReference>
<protein>
    <recommendedName>
        <fullName evidence="5">DUF3761 domain-containing protein</fullName>
    </recommendedName>
</protein>
<feature type="signal peptide" evidence="2">
    <location>
        <begin position="1"/>
        <end position="20"/>
    </location>
</feature>
<gene>
    <name evidence="3" type="ORF">GTP41_23135</name>
</gene>
<evidence type="ECO:0000313" key="3">
    <source>
        <dbReference type="EMBL" id="MYN04994.1"/>
    </source>
</evidence>
<evidence type="ECO:0008006" key="5">
    <source>
        <dbReference type="Google" id="ProtNLM"/>
    </source>
</evidence>